<evidence type="ECO:0000313" key="1">
    <source>
        <dbReference type="EMBL" id="JAD18746.1"/>
    </source>
</evidence>
<accession>A0A0A8XXZ9</accession>
<name>A0A0A8XXZ9_ARUDO</name>
<sequence length="71" mass="8177">MVRWRRLEEGSGLFSAMSKLGYKAPSIRYVMVGERGIRDTLSLRWLTMKTETPTLCLLCLEMRVTVLVVQV</sequence>
<dbReference type="AlphaFoldDB" id="A0A0A8XXZ9"/>
<protein>
    <submittedName>
        <fullName evidence="1">Uncharacterized protein</fullName>
    </submittedName>
</protein>
<dbReference type="EMBL" id="GBRH01279149">
    <property type="protein sequence ID" value="JAD18746.1"/>
    <property type="molecule type" value="Transcribed_RNA"/>
</dbReference>
<proteinExistence type="predicted"/>
<reference evidence="1" key="1">
    <citation type="submission" date="2014-09" db="EMBL/GenBank/DDBJ databases">
        <authorList>
            <person name="Magalhaes I.L.F."/>
            <person name="Oliveira U."/>
            <person name="Santos F.R."/>
            <person name="Vidigal T.H.D.A."/>
            <person name="Brescovit A.D."/>
            <person name="Santos A.J."/>
        </authorList>
    </citation>
    <scope>NUCLEOTIDE SEQUENCE</scope>
    <source>
        <tissue evidence="1">Shoot tissue taken approximately 20 cm above the soil surface</tissue>
    </source>
</reference>
<organism evidence="1">
    <name type="scientific">Arundo donax</name>
    <name type="common">Giant reed</name>
    <name type="synonym">Donax arundinaceus</name>
    <dbReference type="NCBI Taxonomy" id="35708"/>
    <lineage>
        <taxon>Eukaryota</taxon>
        <taxon>Viridiplantae</taxon>
        <taxon>Streptophyta</taxon>
        <taxon>Embryophyta</taxon>
        <taxon>Tracheophyta</taxon>
        <taxon>Spermatophyta</taxon>
        <taxon>Magnoliopsida</taxon>
        <taxon>Liliopsida</taxon>
        <taxon>Poales</taxon>
        <taxon>Poaceae</taxon>
        <taxon>PACMAD clade</taxon>
        <taxon>Arundinoideae</taxon>
        <taxon>Arundineae</taxon>
        <taxon>Arundo</taxon>
    </lineage>
</organism>
<reference evidence="1" key="2">
    <citation type="journal article" date="2015" name="Data Brief">
        <title>Shoot transcriptome of the giant reed, Arundo donax.</title>
        <authorList>
            <person name="Barrero R.A."/>
            <person name="Guerrero F.D."/>
            <person name="Moolhuijzen P."/>
            <person name="Goolsby J.A."/>
            <person name="Tidwell J."/>
            <person name="Bellgard S.E."/>
            <person name="Bellgard M.I."/>
        </authorList>
    </citation>
    <scope>NUCLEOTIDE SEQUENCE</scope>
    <source>
        <tissue evidence="1">Shoot tissue taken approximately 20 cm above the soil surface</tissue>
    </source>
</reference>